<comment type="similarity">
    <text evidence="1">Belongs to the UPF0045 family.</text>
</comment>
<evidence type="ECO:0000313" key="3">
    <source>
        <dbReference type="EMBL" id="RPB25123.1"/>
    </source>
</evidence>
<name>A0A3N4LQD1_9PEZI</name>
<dbReference type="InterPro" id="IPR051614">
    <property type="entry name" value="UPF0045_domain"/>
</dbReference>
<evidence type="ECO:0000313" key="4">
    <source>
        <dbReference type="Proteomes" id="UP000267821"/>
    </source>
</evidence>
<dbReference type="FunCoup" id="A0A3N4LQD1">
    <property type="interactions" value="26"/>
</dbReference>
<keyword evidence="4" id="KW-1185">Reference proteome</keyword>
<dbReference type="Proteomes" id="UP000267821">
    <property type="component" value="Unassembled WGS sequence"/>
</dbReference>
<organism evidence="3 4">
    <name type="scientific">Terfezia boudieri ATCC MYA-4762</name>
    <dbReference type="NCBI Taxonomy" id="1051890"/>
    <lineage>
        <taxon>Eukaryota</taxon>
        <taxon>Fungi</taxon>
        <taxon>Dikarya</taxon>
        <taxon>Ascomycota</taxon>
        <taxon>Pezizomycotina</taxon>
        <taxon>Pezizomycetes</taxon>
        <taxon>Pezizales</taxon>
        <taxon>Pezizaceae</taxon>
        <taxon>Terfezia</taxon>
    </lineage>
</organism>
<reference evidence="3 4" key="1">
    <citation type="journal article" date="2018" name="Nat. Ecol. Evol.">
        <title>Pezizomycetes genomes reveal the molecular basis of ectomycorrhizal truffle lifestyle.</title>
        <authorList>
            <person name="Murat C."/>
            <person name="Payen T."/>
            <person name="Noel B."/>
            <person name="Kuo A."/>
            <person name="Morin E."/>
            <person name="Chen J."/>
            <person name="Kohler A."/>
            <person name="Krizsan K."/>
            <person name="Balestrini R."/>
            <person name="Da Silva C."/>
            <person name="Montanini B."/>
            <person name="Hainaut M."/>
            <person name="Levati E."/>
            <person name="Barry K.W."/>
            <person name="Belfiori B."/>
            <person name="Cichocki N."/>
            <person name="Clum A."/>
            <person name="Dockter R.B."/>
            <person name="Fauchery L."/>
            <person name="Guy J."/>
            <person name="Iotti M."/>
            <person name="Le Tacon F."/>
            <person name="Lindquist E.A."/>
            <person name="Lipzen A."/>
            <person name="Malagnac F."/>
            <person name="Mello A."/>
            <person name="Molinier V."/>
            <person name="Miyauchi S."/>
            <person name="Poulain J."/>
            <person name="Riccioni C."/>
            <person name="Rubini A."/>
            <person name="Sitrit Y."/>
            <person name="Splivallo R."/>
            <person name="Traeger S."/>
            <person name="Wang M."/>
            <person name="Zifcakova L."/>
            <person name="Wipf D."/>
            <person name="Zambonelli A."/>
            <person name="Paolocci F."/>
            <person name="Nowrousian M."/>
            <person name="Ottonello S."/>
            <person name="Baldrian P."/>
            <person name="Spatafora J.W."/>
            <person name="Henrissat B."/>
            <person name="Nagy L.G."/>
            <person name="Aury J.M."/>
            <person name="Wincker P."/>
            <person name="Grigoriev I.V."/>
            <person name="Bonfante P."/>
            <person name="Martin F.M."/>
        </authorList>
    </citation>
    <scope>NUCLEOTIDE SEQUENCE [LARGE SCALE GENOMIC DNA]</scope>
    <source>
        <strain evidence="3 4">ATCC MYA-4762</strain>
    </source>
</reference>
<dbReference type="InParanoid" id="A0A3N4LQD1"/>
<dbReference type="PANTHER" id="PTHR33777:SF1">
    <property type="entry name" value="UPF0045 PROTEIN ECM15"/>
    <property type="match status" value="1"/>
</dbReference>
<dbReference type="EMBL" id="ML121539">
    <property type="protein sequence ID" value="RPB25123.1"/>
    <property type="molecule type" value="Genomic_DNA"/>
</dbReference>
<dbReference type="SUPFAM" id="SSF89957">
    <property type="entry name" value="MTH1187/YkoF-like"/>
    <property type="match status" value="1"/>
</dbReference>
<accession>A0A3N4LQD1</accession>
<dbReference type="PANTHER" id="PTHR33777">
    <property type="entry name" value="UPF0045 PROTEIN ECM15"/>
    <property type="match status" value="1"/>
</dbReference>
<evidence type="ECO:0000259" key="2">
    <source>
        <dbReference type="Pfam" id="PF01910"/>
    </source>
</evidence>
<proteinExistence type="inferred from homology"/>
<evidence type="ECO:0000256" key="1">
    <source>
        <dbReference type="ARBA" id="ARBA00010272"/>
    </source>
</evidence>
<dbReference type="Pfam" id="PF01910">
    <property type="entry name" value="Thiamine_BP"/>
    <property type="match status" value="1"/>
</dbReference>
<dbReference type="NCBIfam" id="TIGR00106">
    <property type="entry name" value="MTH1187 family thiamine-binding protein"/>
    <property type="match status" value="1"/>
</dbReference>
<sequence>MPPLPPLPPFETLTTPPKCSADVCLVPIGTGAPSIANEIAAIQRLLAASGLVYTMHSAGTTIDGTWDEVMRVIGQCHTLVHGMGIVRIQSDIRVGTRTDKIQALEDKITSVQRILRDTEEQQEEAAGTDIPSILS</sequence>
<dbReference type="AlphaFoldDB" id="A0A3N4LQD1"/>
<feature type="domain" description="Thiamine-binding protein" evidence="2">
    <location>
        <begin position="21"/>
        <end position="112"/>
    </location>
</feature>
<gene>
    <name evidence="3" type="ORF">L211DRAFT_836983</name>
</gene>
<dbReference type="Gene3D" id="3.30.70.930">
    <property type="match status" value="1"/>
</dbReference>
<dbReference type="GO" id="GO:0005829">
    <property type="term" value="C:cytosol"/>
    <property type="evidence" value="ECO:0007669"/>
    <property type="project" value="TreeGrafter"/>
</dbReference>
<protein>
    <submittedName>
        <fullName evidence="3">UPF0045 protein ECM15-like protein</fullName>
    </submittedName>
</protein>
<dbReference type="OrthoDB" id="5587367at2759"/>
<dbReference type="InterPro" id="IPR002767">
    <property type="entry name" value="Thiamine_BP"/>
</dbReference>
<dbReference type="InterPro" id="IPR029756">
    <property type="entry name" value="MTH1187/YkoF-like"/>
</dbReference>